<dbReference type="AlphaFoldDB" id="A0A9P0M9M1"/>
<comment type="caution">
    <text evidence="3">The sequence shown here is derived from an EMBL/GenBank/DDBJ whole genome shotgun (WGS) entry which is preliminary data.</text>
</comment>
<dbReference type="InterPro" id="IPR012337">
    <property type="entry name" value="RNaseH-like_sf"/>
</dbReference>
<dbReference type="PROSITE" id="PS50994">
    <property type="entry name" value="INTEGRASE"/>
    <property type="match status" value="1"/>
</dbReference>
<dbReference type="Pfam" id="PF17921">
    <property type="entry name" value="Integrase_H2C2"/>
    <property type="match status" value="1"/>
</dbReference>
<evidence type="ECO:0000259" key="2">
    <source>
        <dbReference type="PROSITE" id="PS50994"/>
    </source>
</evidence>
<dbReference type="PANTHER" id="PTHR37984:SF5">
    <property type="entry name" value="PROTEIN NYNRIN-LIKE"/>
    <property type="match status" value="1"/>
</dbReference>
<dbReference type="Gene3D" id="1.10.340.70">
    <property type="match status" value="1"/>
</dbReference>
<accession>A0A9P0M9M1</accession>
<protein>
    <recommendedName>
        <fullName evidence="1">RNA-directed DNA polymerase</fullName>
        <ecNumber evidence="1">2.7.7.49</ecNumber>
    </recommendedName>
</protein>
<evidence type="ECO:0000256" key="1">
    <source>
        <dbReference type="ARBA" id="ARBA00012493"/>
    </source>
</evidence>
<dbReference type="GO" id="GO:0015074">
    <property type="term" value="P:DNA integration"/>
    <property type="evidence" value="ECO:0007669"/>
    <property type="project" value="InterPro"/>
</dbReference>
<dbReference type="InterPro" id="IPR036397">
    <property type="entry name" value="RNaseH_sf"/>
</dbReference>
<sequence length="402" mass="46235">MKQYFELYKIKEGKLYRKLGDKIAWVVPKSCRWQICRLCHDENGHFGLKKTLKKIQESYWFAGMRRFVKKYVGACLNCLYYKQPSRKKQGYLHPIEKVPIPFHTIHIDHLGPFEKSIKGNKYIFVIVDGFTKFCFIEPVKDTSSKLVVKALLTIMYIFSTPNRIISDRGTAFTSVSFSNFCKDYGVRHILNAVSTPRANGQCERYNSTILNSLRAASAGVAENKWDTFVKPVQYAMNTTFNTATGMTAMELLAGFKGHSLSEGNVLSAVKRELERGDLKALRKSVEHRLSVEQKKQKERFDKARIQAKKYLVDDVVMVLKTDAPCTGASRKLVPKYKGPFKVTKVLYNDRYEVVDLRENYKRYKTVVAADKMKPWILLRDADFSGSEDRHSSRMAECDESSN</sequence>
<feature type="domain" description="Integrase catalytic" evidence="2">
    <location>
        <begin position="95"/>
        <end position="256"/>
    </location>
</feature>
<dbReference type="Proteomes" id="UP001152888">
    <property type="component" value="Unassembled WGS sequence"/>
</dbReference>
<dbReference type="GO" id="GO:0003676">
    <property type="term" value="F:nucleic acid binding"/>
    <property type="evidence" value="ECO:0007669"/>
    <property type="project" value="InterPro"/>
</dbReference>
<reference evidence="3" key="1">
    <citation type="submission" date="2022-03" db="EMBL/GenBank/DDBJ databases">
        <authorList>
            <person name="Sayadi A."/>
        </authorList>
    </citation>
    <scope>NUCLEOTIDE SEQUENCE</scope>
</reference>
<gene>
    <name evidence="3" type="ORF">ACAOBT_LOCUS30177</name>
</gene>
<dbReference type="Pfam" id="PF00665">
    <property type="entry name" value="rve"/>
    <property type="match status" value="1"/>
</dbReference>
<dbReference type="FunFam" id="1.10.340.70:FF:000001">
    <property type="entry name" value="Retrovirus-related Pol polyprotein from transposon gypsy-like Protein"/>
    <property type="match status" value="1"/>
</dbReference>
<evidence type="ECO:0000313" key="4">
    <source>
        <dbReference type="Proteomes" id="UP001152888"/>
    </source>
</evidence>
<dbReference type="InterPro" id="IPR050951">
    <property type="entry name" value="Retrovirus_Pol_polyprotein"/>
</dbReference>
<dbReference type="PANTHER" id="PTHR37984">
    <property type="entry name" value="PROTEIN CBG26694"/>
    <property type="match status" value="1"/>
</dbReference>
<dbReference type="EMBL" id="CAKOFQ010007801">
    <property type="protein sequence ID" value="CAH2008335.1"/>
    <property type="molecule type" value="Genomic_DNA"/>
</dbReference>
<dbReference type="EC" id="2.7.7.49" evidence="1"/>
<dbReference type="OrthoDB" id="8052569at2759"/>
<keyword evidence="4" id="KW-1185">Reference proteome</keyword>
<evidence type="ECO:0000313" key="3">
    <source>
        <dbReference type="EMBL" id="CAH2008335.1"/>
    </source>
</evidence>
<name>A0A9P0M9M1_ACAOB</name>
<dbReference type="SUPFAM" id="SSF53098">
    <property type="entry name" value="Ribonuclease H-like"/>
    <property type="match status" value="1"/>
</dbReference>
<proteinExistence type="predicted"/>
<dbReference type="InterPro" id="IPR001584">
    <property type="entry name" value="Integrase_cat-core"/>
</dbReference>
<organism evidence="3 4">
    <name type="scientific">Acanthoscelides obtectus</name>
    <name type="common">Bean weevil</name>
    <name type="synonym">Bruchus obtectus</name>
    <dbReference type="NCBI Taxonomy" id="200917"/>
    <lineage>
        <taxon>Eukaryota</taxon>
        <taxon>Metazoa</taxon>
        <taxon>Ecdysozoa</taxon>
        <taxon>Arthropoda</taxon>
        <taxon>Hexapoda</taxon>
        <taxon>Insecta</taxon>
        <taxon>Pterygota</taxon>
        <taxon>Neoptera</taxon>
        <taxon>Endopterygota</taxon>
        <taxon>Coleoptera</taxon>
        <taxon>Polyphaga</taxon>
        <taxon>Cucujiformia</taxon>
        <taxon>Chrysomeloidea</taxon>
        <taxon>Chrysomelidae</taxon>
        <taxon>Bruchinae</taxon>
        <taxon>Bruchini</taxon>
        <taxon>Acanthoscelides</taxon>
    </lineage>
</organism>
<dbReference type="Gene3D" id="3.30.420.10">
    <property type="entry name" value="Ribonuclease H-like superfamily/Ribonuclease H"/>
    <property type="match status" value="1"/>
</dbReference>
<dbReference type="InterPro" id="IPR041588">
    <property type="entry name" value="Integrase_H2C2"/>
</dbReference>
<dbReference type="GO" id="GO:0003964">
    <property type="term" value="F:RNA-directed DNA polymerase activity"/>
    <property type="evidence" value="ECO:0007669"/>
    <property type="project" value="UniProtKB-EC"/>
</dbReference>